<feature type="compositionally biased region" description="Basic residues" evidence="1">
    <location>
        <begin position="35"/>
        <end position="44"/>
    </location>
</feature>
<feature type="compositionally biased region" description="Basic and acidic residues" evidence="1">
    <location>
        <begin position="49"/>
        <end position="62"/>
    </location>
</feature>
<keyword evidence="4" id="KW-1185">Reference proteome</keyword>
<evidence type="ECO:0000256" key="2">
    <source>
        <dbReference type="SAM" id="SignalP"/>
    </source>
</evidence>
<dbReference type="RefSeq" id="WP_163012782.1">
    <property type="nucleotide sequence ID" value="NZ_LR025742.1"/>
</dbReference>
<organism evidence="3 4">
    <name type="scientific">Burkholderia stabilis</name>
    <dbReference type="NCBI Taxonomy" id="95485"/>
    <lineage>
        <taxon>Bacteria</taxon>
        <taxon>Pseudomonadati</taxon>
        <taxon>Pseudomonadota</taxon>
        <taxon>Betaproteobacteria</taxon>
        <taxon>Burkholderiales</taxon>
        <taxon>Burkholderiaceae</taxon>
        <taxon>Burkholderia</taxon>
        <taxon>Burkholderia cepacia complex</taxon>
    </lineage>
</organism>
<dbReference type="EMBL" id="LR025742">
    <property type="protein sequence ID" value="VBB13112.1"/>
    <property type="molecule type" value="Genomic_DNA"/>
</dbReference>
<accession>A0AAJ5T561</accession>
<evidence type="ECO:0000313" key="4">
    <source>
        <dbReference type="Proteomes" id="UP000268684"/>
    </source>
</evidence>
<reference evidence="3 4" key="1">
    <citation type="submission" date="2017-11" db="EMBL/GenBank/DDBJ databases">
        <authorList>
            <person name="Seth-Smith MB H."/>
        </authorList>
    </citation>
    <scope>NUCLEOTIDE SEQUENCE [LARGE SCALE GENOMIC DNA]</scope>
    <source>
        <strain evidence="3">E</strain>
    </source>
</reference>
<keyword evidence="2" id="KW-0732">Signal</keyword>
<dbReference type="AlphaFoldDB" id="A0AAJ5T561"/>
<feature type="signal peptide" evidence="2">
    <location>
        <begin position="1"/>
        <end position="19"/>
    </location>
</feature>
<dbReference type="Proteomes" id="UP000268684">
    <property type="component" value="Chromosome I"/>
</dbReference>
<feature type="chain" id="PRO_5042501213" description="Pentapeptide MXKDX repeat protein" evidence="2">
    <location>
        <begin position="20"/>
        <end position="62"/>
    </location>
</feature>
<evidence type="ECO:0000256" key="1">
    <source>
        <dbReference type="SAM" id="MobiDB-lite"/>
    </source>
</evidence>
<protein>
    <recommendedName>
        <fullName evidence="5">Pentapeptide MXKDX repeat protein</fullName>
    </recommendedName>
</protein>
<gene>
    <name evidence="3" type="ORF">BSTAB16_3287</name>
</gene>
<feature type="region of interest" description="Disordered" evidence="1">
    <location>
        <begin position="22"/>
        <end position="62"/>
    </location>
</feature>
<name>A0AAJ5T561_9BURK</name>
<feature type="compositionally biased region" description="Low complexity" evidence="1">
    <location>
        <begin position="22"/>
        <end position="34"/>
    </location>
</feature>
<dbReference type="GeneID" id="71055749"/>
<sequence length="62" mass="6365">MKKLAVALVASMFAIVAFAQASAPATATAPAKAGTKAKKRKAHGSKPLTLDKSKLDNGDKLQ</sequence>
<evidence type="ECO:0008006" key="5">
    <source>
        <dbReference type="Google" id="ProtNLM"/>
    </source>
</evidence>
<proteinExistence type="predicted"/>
<evidence type="ECO:0000313" key="3">
    <source>
        <dbReference type="EMBL" id="VBB13112.1"/>
    </source>
</evidence>